<feature type="transmembrane region" description="Helical" evidence="1">
    <location>
        <begin position="31"/>
        <end position="50"/>
    </location>
</feature>
<dbReference type="EMBL" id="MTBD01000004">
    <property type="protein sequence ID" value="PRP72354.1"/>
    <property type="molecule type" value="Genomic_DNA"/>
</dbReference>
<evidence type="ECO:0000256" key="1">
    <source>
        <dbReference type="SAM" id="Phobius"/>
    </source>
</evidence>
<gene>
    <name evidence="2" type="ORF">BUE93_02650</name>
</gene>
<keyword evidence="1" id="KW-1133">Transmembrane helix</keyword>
<keyword evidence="1" id="KW-0812">Transmembrane</keyword>
<dbReference type="AlphaFoldDB" id="A0A2S9X9F9"/>
<comment type="caution">
    <text evidence="2">The sequence shown here is derived from an EMBL/GenBank/DDBJ whole genome shotgun (WGS) entry which is preliminary data.</text>
</comment>
<accession>A0A2S9X9F9</accession>
<keyword evidence="1" id="KW-0472">Membrane</keyword>
<sequence length="102" mass="11326">MRKPRADMILLAILALSLIGLVQIWSRALHLHALIILMLAIACTMFYGAARTTREGVFHSARFKTAISRADHPFRFRVHIAAILTIGFGALYIGVRLLLAIS</sequence>
<protein>
    <submittedName>
        <fullName evidence="2">Uncharacterized protein</fullName>
    </submittedName>
</protein>
<feature type="transmembrane region" description="Helical" evidence="1">
    <location>
        <begin position="7"/>
        <end position="25"/>
    </location>
</feature>
<name>A0A2S9X9F9_9NEIS</name>
<proteinExistence type="predicted"/>
<dbReference type="Proteomes" id="UP000239469">
    <property type="component" value="Unassembled WGS sequence"/>
</dbReference>
<feature type="transmembrane region" description="Helical" evidence="1">
    <location>
        <begin position="78"/>
        <end position="101"/>
    </location>
</feature>
<reference evidence="2 3" key="1">
    <citation type="submission" date="2017-01" db="EMBL/GenBank/DDBJ databases">
        <title>New insights into the genetic diversity of Chromobacterium isolated from tropical freshwater lake.</title>
        <authorList>
            <person name="Santos A.B."/>
            <person name="Nascimento A.M."/>
            <person name="Da Silva P.C."/>
        </authorList>
    </citation>
    <scope>NUCLEOTIDE SEQUENCE [LARGE SCALE GENOMIC DNA]</scope>
    <source>
        <strain evidence="2 3">56AF</strain>
    </source>
</reference>
<evidence type="ECO:0000313" key="3">
    <source>
        <dbReference type="Proteomes" id="UP000239469"/>
    </source>
</evidence>
<evidence type="ECO:0000313" key="2">
    <source>
        <dbReference type="EMBL" id="PRP72354.1"/>
    </source>
</evidence>
<dbReference type="RefSeq" id="WP_106075720.1">
    <property type="nucleotide sequence ID" value="NZ_MTBD01000004.1"/>
</dbReference>
<organism evidence="2 3">
    <name type="scientific">Chromobacterium amazonense</name>
    <dbReference type="NCBI Taxonomy" id="1382803"/>
    <lineage>
        <taxon>Bacteria</taxon>
        <taxon>Pseudomonadati</taxon>
        <taxon>Pseudomonadota</taxon>
        <taxon>Betaproteobacteria</taxon>
        <taxon>Neisseriales</taxon>
        <taxon>Chromobacteriaceae</taxon>
        <taxon>Chromobacterium</taxon>
    </lineage>
</organism>